<evidence type="ECO:0000256" key="4">
    <source>
        <dbReference type="RuleBase" id="RU000363"/>
    </source>
</evidence>
<dbReference type="PRINTS" id="PR00081">
    <property type="entry name" value="GDHRDH"/>
</dbReference>
<dbReference type="PROSITE" id="PS00061">
    <property type="entry name" value="ADH_SHORT"/>
    <property type="match status" value="1"/>
</dbReference>
<dbReference type="PANTHER" id="PTHR43618">
    <property type="entry name" value="7-ALPHA-HYDROXYSTEROID DEHYDROGENASE"/>
    <property type="match status" value="1"/>
</dbReference>
<dbReference type="STRING" id="1314777.A0A164WD33"/>
<dbReference type="InterPro" id="IPR002347">
    <property type="entry name" value="SDR_fam"/>
</dbReference>
<dbReference type="Pfam" id="PF00106">
    <property type="entry name" value="adh_short"/>
    <property type="match status" value="1"/>
</dbReference>
<dbReference type="OrthoDB" id="3819888at2759"/>
<gene>
    <name evidence="5" type="ORF">SISNIDRAFT_409632</name>
</gene>
<dbReference type="AlphaFoldDB" id="A0A164WD33"/>
<dbReference type="Proteomes" id="UP000076722">
    <property type="component" value="Unassembled WGS sequence"/>
</dbReference>
<accession>A0A164WD33</accession>
<dbReference type="PANTHER" id="PTHR43618:SF4">
    <property type="entry name" value="SHORT CHAIN DEHYDROGENASE_REDUCTASE FAMILY (AFU_ORTHOLOGUE AFUA_7G04540)"/>
    <property type="match status" value="1"/>
</dbReference>
<dbReference type="InterPro" id="IPR020904">
    <property type="entry name" value="Sc_DH/Rdtase_CS"/>
</dbReference>
<keyword evidence="3" id="KW-0560">Oxidoreductase</keyword>
<reference evidence="5 6" key="1">
    <citation type="journal article" date="2016" name="Mol. Biol. Evol.">
        <title>Comparative Genomics of Early-Diverging Mushroom-Forming Fungi Provides Insights into the Origins of Lignocellulose Decay Capabilities.</title>
        <authorList>
            <person name="Nagy L.G."/>
            <person name="Riley R."/>
            <person name="Tritt A."/>
            <person name="Adam C."/>
            <person name="Daum C."/>
            <person name="Floudas D."/>
            <person name="Sun H."/>
            <person name="Yadav J.S."/>
            <person name="Pangilinan J."/>
            <person name="Larsson K.H."/>
            <person name="Matsuura K."/>
            <person name="Barry K."/>
            <person name="Labutti K."/>
            <person name="Kuo R."/>
            <person name="Ohm R.A."/>
            <person name="Bhattacharya S.S."/>
            <person name="Shirouzu T."/>
            <person name="Yoshinaga Y."/>
            <person name="Martin F.M."/>
            <person name="Grigoriev I.V."/>
            <person name="Hibbett D.S."/>
        </authorList>
    </citation>
    <scope>NUCLEOTIDE SEQUENCE [LARGE SCALE GENOMIC DNA]</scope>
    <source>
        <strain evidence="5 6">HHB9708</strain>
    </source>
</reference>
<organism evidence="5 6">
    <name type="scientific">Sistotremastrum niveocremeum HHB9708</name>
    <dbReference type="NCBI Taxonomy" id="1314777"/>
    <lineage>
        <taxon>Eukaryota</taxon>
        <taxon>Fungi</taxon>
        <taxon>Dikarya</taxon>
        <taxon>Basidiomycota</taxon>
        <taxon>Agaricomycotina</taxon>
        <taxon>Agaricomycetes</taxon>
        <taxon>Sistotremastrales</taxon>
        <taxon>Sistotremastraceae</taxon>
        <taxon>Sertulicium</taxon>
        <taxon>Sertulicium niveocremeum</taxon>
    </lineage>
</organism>
<dbReference type="CDD" id="cd05233">
    <property type="entry name" value="SDR_c"/>
    <property type="match status" value="1"/>
</dbReference>
<keyword evidence="6" id="KW-1185">Reference proteome</keyword>
<dbReference type="SUPFAM" id="SSF51735">
    <property type="entry name" value="NAD(P)-binding Rossmann-fold domains"/>
    <property type="match status" value="1"/>
</dbReference>
<dbReference type="Gene3D" id="3.40.50.720">
    <property type="entry name" value="NAD(P)-binding Rossmann-like Domain"/>
    <property type="match status" value="1"/>
</dbReference>
<evidence type="ECO:0000256" key="3">
    <source>
        <dbReference type="ARBA" id="ARBA00023002"/>
    </source>
</evidence>
<dbReference type="PRINTS" id="PR00080">
    <property type="entry name" value="SDRFAMILY"/>
</dbReference>
<comment type="similarity">
    <text evidence="1 4">Belongs to the short-chain dehydrogenases/reductases (SDR) family.</text>
</comment>
<dbReference type="EMBL" id="KV419403">
    <property type="protein sequence ID" value="KZS94949.1"/>
    <property type="molecule type" value="Genomic_DNA"/>
</dbReference>
<dbReference type="GO" id="GO:0016491">
    <property type="term" value="F:oxidoreductase activity"/>
    <property type="evidence" value="ECO:0007669"/>
    <property type="project" value="UniProtKB-KW"/>
</dbReference>
<keyword evidence="2" id="KW-0521">NADP</keyword>
<dbReference type="InterPro" id="IPR036291">
    <property type="entry name" value="NAD(P)-bd_dom_sf"/>
</dbReference>
<proteinExistence type="inferred from homology"/>
<name>A0A164WD33_9AGAM</name>
<evidence type="ECO:0000313" key="5">
    <source>
        <dbReference type="EMBL" id="KZS94949.1"/>
    </source>
</evidence>
<evidence type="ECO:0000256" key="1">
    <source>
        <dbReference type="ARBA" id="ARBA00006484"/>
    </source>
</evidence>
<dbReference type="InterPro" id="IPR052178">
    <property type="entry name" value="Sec_Metab_Biosynth_SDR"/>
</dbReference>
<evidence type="ECO:0000256" key="2">
    <source>
        <dbReference type="ARBA" id="ARBA00022857"/>
    </source>
</evidence>
<sequence length="283" mass="30142">MSDTLSDFRAESLYNVTGWTALVTGGGSGLGLIAAQALAANGAKVYITGRRLDKLEEAAQSLSPNSPGSIIAVQGDITKKEDIQALVEHISSKEKSLNFLINNAGIKGIKNDFNKVEQTPEAISKSLFEGSQIQEWQDVLLLNTSAMYFVAAAFLPLLVRAKDTHGNPGSILNISSMSGITKQSQGGQFSYNAAKAATISLSQQLAYEFSRPTLNVRVNNLAPGYFPSEFPGTPEEVRAQRGIPVGRLGTAREYAQAVLGFAVNTYVNGATLIIDGGWLLAQS</sequence>
<evidence type="ECO:0000313" key="6">
    <source>
        <dbReference type="Proteomes" id="UP000076722"/>
    </source>
</evidence>
<protein>
    <submittedName>
        <fullName evidence="5">NAD(P)-binding protein</fullName>
    </submittedName>
</protein>